<dbReference type="EMBL" id="BLVO01000004">
    <property type="protein sequence ID" value="GFM31922.1"/>
    <property type="molecule type" value="Genomic_DNA"/>
</dbReference>
<dbReference type="RefSeq" id="WP_174403611.1">
    <property type="nucleotide sequence ID" value="NZ_BLVO01000004.1"/>
</dbReference>
<reference evidence="1 2" key="1">
    <citation type="submission" date="2020-05" db="EMBL/GenBank/DDBJ databases">
        <title>Draft genome sequence of Desulfovibrio sp. strain HN2T.</title>
        <authorList>
            <person name="Ueno A."/>
            <person name="Tamazawa S."/>
            <person name="Tamamura S."/>
            <person name="Murakami T."/>
            <person name="Kiyama T."/>
            <person name="Inomata H."/>
            <person name="Amano Y."/>
            <person name="Miyakawa K."/>
            <person name="Tamaki H."/>
            <person name="Naganuma T."/>
            <person name="Kaneko K."/>
        </authorList>
    </citation>
    <scope>NUCLEOTIDE SEQUENCE [LARGE SCALE GENOMIC DNA]</scope>
    <source>
        <strain evidence="1 2">HN2</strain>
    </source>
</reference>
<proteinExistence type="predicted"/>
<evidence type="ECO:0000313" key="2">
    <source>
        <dbReference type="Proteomes" id="UP000503840"/>
    </source>
</evidence>
<comment type="caution">
    <text evidence="1">The sequence shown here is derived from an EMBL/GenBank/DDBJ whole genome shotgun (WGS) entry which is preliminary data.</text>
</comment>
<keyword evidence="2" id="KW-1185">Reference proteome</keyword>
<organism evidence="1 2">
    <name type="scientific">Desulfovibrio subterraneus</name>
    <dbReference type="NCBI Taxonomy" id="2718620"/>
    <lineage>
        <taxon>Bacteria</taxon>
        <taxon>Pseudomonadati</taxon>
        <taxon>Thermodesulfobacteriota</taxon>
        <taxon>Desulfovibrionia</taxon>
        <taxon>Desulfovibrionales</taxon>
        <taxon>Desulfovibrionaceae</taxon>
        <taxon>Desulfovibrio</taxon>
    </lineage>
</organism>
<accession>A0A7J0BFF1</accession>
<dbReference type="Proteomes" id="UP000503840">
    <property type="component" value="Unassembled WGS sequence"/>
</dbReference>
<dbReference type="AlphaFoldDB" id="A0A7J0BFF1"/>
<evidence type="ECO:0000313" key="1">
    <source>
        <dbReference type="EMBL" id="GFM31922.1"/>
    </source>
</evidence>
<gene>
    <name evidence="1" type="ORF">DSM101010T_02870</name>
</gene>
<protein>
    <submittedName>
        <fullName evidence="1">Uncharacterized protein</fullName>
    </submittedName>
</protein>
<sequence>MSNEQAKAVMEEVTLLNDVGADITFRGRLYSESSYYDEETGVMTRQRLYVTDQNQQVYSIVTSDGVNKDRRVYLLQVDGEMCRINNGLFDVTVQLDLLMTAVKGLCGLDGSGRSEEFLQSLEQTLKAANQ</sequence>
<name>A0A7J0BFF1_9BACT</name>